<evidence type="ECO:0000256" key="8">
    <source>
        <dbReference type="ARBA" id="ARBA00034120"/>
    </source>
</evidence>
<dbReference type="PROSITE" id="PS50878">
    <property type="entry name" value="RT_POL"/>
    <property type="match status" value="1"/>
</dbReference>
<dbReference type="PANTHER" id="PTHR34047:SF7">
    <property type="entry name" value="RNA-DIRECTED DNA POLYMERASE"/>
    <property type="match status" value="1"/>
</dbReference>
<dbReference type="PANTHER" id="PTHR34047">
    <property type="entry name" value="NUCLEAR INTRON MATURASE 1, MITOCHONDRIAL-RELATED"/>
    <property type="match status" value="1"/>
</dbReference>
<evidence type="ECO:0000256" key="3">
    <source>
        <dbReference type="ARBA" id="ARBA00022695"/>
    </source>
</evidence>
<keyword evidence="2" id="KW-0808">Transferase</keyword>
<keyword evidence="4" id="KW-0479">Metal-binding</keyword>
<dbReference type="Proteomes" id="UP001149303">
    <property type="component" value="Unassembled WGS sequence"/>
</dbReference>
<protein>
    <recommendedName>
        <fullName evidence="1">RNA-directed DNA polymerase</fullName>
        <ecNumber evidence="1">2.7.7.49</ecNumber>
    </recommendedName>
</protein>
<gene>
    <name evidence="11" type="ORF">LCI24_03945</name>
</gene>
<dbReference type="CDD" id="cd03487">
    <property type="entry name" value="RT_Bac_retron_II"/>
    <property type="match status" value="1"/>
</dbReference>
<evidence type="ECO:0000313" key="12">
    <source>
        <dbReference type="Proteomes" id="UP001149303"/>
    </source>
</evidence>
<dbReference type="GO" id="GO:0046872">
    <property type="term" value="F:metal ion binding"/>
    <property type="evidence" value="ECO:0007669"/>
    <property type="project" value="UniProtKB-KW"/>
</dbReference>
<keyword evidence="6 11" id="KW-0695">RNA-directed DNA polymerase</keyword>
<sequence length="572" mass="66886">MSSFSSINFLDINSKNELADYLGISIKKLNFNAYSIEKKYHEFTIKKKNGSNRIILSPIPSLKLIQKKIALALTDNYQVKKHVHSYVKKKGIKTNAKIHTKQKFVINIDLCNFFESINFGRVRGMFKSHPFNFNDEVSTILAQLCCHDNKLPQGSPCSPIISNLITRKLDNELKFISKTNKCYYSRYSDDITFSTNLKRIPKKIGKIKKGNFILSKLIKKTIDENGFKINTKKVTLRRHFQHQYVTGLTVNKKVNVKKRFLKQVRAMLHSWDVNGLEIATIQHFKKRPHKNKSHNTNLFINIVEGKLLFISDIRGKTDNLFLSLLKKFEKLKPDNSLNKYLNYDGKKIRVFTEGNTDWIHLQHALNSLSVYDYKLDNLKKNIEIVDYDENYTVGDNKLKHILEAYLLSKEKTPIIGIFDSDNLNSLGQFRPNTGYTYKNFNNIVYSFYLPQPKHRNISKLCIEHYYKDDDLKIKDKNNRRLFLSNEFDHETGLHKKDPELKYTQSFKKLKSSQSIIDSGVFDKKDKSYALSKKDFAKNILNKDERFKRVNVDSFRIIFDEIQNIITQINTLN</sequence>
<evidence type="ECO:0000256" key="7">
    <source>
        <dbReference type="ARBA" id="ARBA00023118"/>
    </source>
</evidence>
<accession>A0A9X4EP24</accession>
<evidence type="ECO:0000256" key="5">
    <source>
        <dbReference type="ARBA" id="ARBA00022842"/>
    </source>
</evidence>
<dbReference type="EMBL" id="JAIWJY010000002">
    <property type="protein sequence ID" value="MDE1205940.1"/>
    <property type="molecule type" value="Genomic_DNA"/>
</dbReference>
<keyword evidence="7" id="KW-0051">Antiviral defense</keyword>
<evidence type="ECO:0000256" key="4">
    <source>
        <dbReference type="ARBA" id="ARBA00022723"/>
    </source>
</evidence>
<proteinExistence type="inferred from homology"/>
<name>A0A9X4EP24_9FLAO</name>
<dbReference type="PRINTS" id="PR00866">
    <property type="entry name" value="RNADNAPOLMS"/>
</dbReference>
<dbReference type="Pfam" id="PF00078">
    <property type="entry name" value="RVT_1"/>
    <property type="match status" value="1"/>
</dbReference>
<dbReference type="AlphaFoldDB" id="A0A9X4EP24"/>
<keyword evidence="3" id="KW-0548">Nucleotidyltransferase</keyword>
<dbReference type="RefSeq" id="WP_274639270.1">
    <property type="nucleotide sequence ID" value="NZ_JAIWJY010000002.1"/>
</dbReference>
<dbReference type="EC" id="2.7.7.49" evidence="1"/>
<dbReference type="GO" id="GO:0003723">
    <property type="term" value="F:RNA binding"/>
    <property type="evidence" value="ECO:0007669"/>
    <property type="project" value="InterPro"/>
</dbReference>
<evidence type="ECO:0000259" key="10">
    <source>
        <dbReference type="PROSITE" id="PS50878"/>
    </source>
</evidence>
<dbReference type="InterPro" id="IPR000477">
    <property type="entry name" value="RT_dom"/>
</dbReference>
<feature type="domain" description="Reverse transcriptase" evidence="10">
    <location>
        <begin position="26"/>
        <end position="250"/>
    </location>
</feature>
<dbReference type="InterPro" id="IPR043502">
    <property type="entry name" value="DNA/RNA_pol_sf"/>
</dbReference>
<evidence type="ECO:0000256" key="9">
    <source>
        <dbReference type="ARBA" id="ARBA00048173"/>
    </source>
</evidence>
<evidence type="ECO:0000256" key="6">
    <source>
        <dbReference type="ARBA" id="ARBA00022918"/>
    </source>
</evidence>
<dbReference type="InterPro" id="IPR000123">
    <property type="entry name" value="Reverse_transcriptase_msDNA"/>
</dbReference>
<comment type="caution">
    <text evidence="11">The sequence shown here is derived from an EMBL/GenBank/DDBJ whole genome shotgun (WGS) entry which is preliminary data.</text>
</comment>
<dbReference type="GO" id="GO:0003964">
    <property type="term" value="F:RNA-directed DNA polymerase activity"/>
    <property type="evidence" value="ECO:0007669"/>
    <property type="project" value="UniProtKB-KW"/>
</dbReference>
<dbReference type="InterPro" id="IPR051083">
    <property type="entry name" value="GrpII_Intron_Splice-Mob/Def"/>
</dbReference>
<dbReference type="SUPFAM" id="SSF56672">
    <property type="entry name" value="DNA/RNA polymerases"/>
    <property type="match status" value="1"/>
</dbReference>
<dbReference type="GO" id="GO:0051607">
    <property type="term" value="P:defense response to virus"/>
    <property type="evidence" value="ECO:0007669"/>
    <property type="project" value="UniProtKB-KW"/>
</dbReference>
<reference evidence="11" key="1">
    <citation type="submission" date="2021-09" db="EMBL/GenBank/DDBJ databases">
        <authorList>
            <person name="Smyrli M."/>
        </authorList>
    </citation>
    <scope>NUCLEOTIDE SEQUENCE</scope>
    <source>
        <strain evidence="11">LAR25</strain>
    </source>
</reference>
<organism evidence="11 12">
    <name type="scientific">Tenacibaculum larymnensis</name>
    <dbReference type="NCBI Taxonomy" id="2878201"/>
    <lineage>
        <taxon>Bacteria</taxon>
        <taxon>Pseudomonadati</taxon>
        <taxon>Bacteroidota</taxon>
        <taxon>Flavobacteriia</taxon>
        <taxon>Flavobacteriales</taxon>
        <taxon>Flavobacteriaceae</taxon>
        <taxon>Tenacibaculum</taxon>
    </lineage>
</organism>
<comment type="similarity">
    <text evidence="8">Belongs to the bacterial reverse transcriptase family.</text>
</comment>
<comment type="catalytic activity">
    <reaction evidence="9">
        <text>DNA(n) + a 2'-deoxyribonucleoside 5'-triphosphate = DNA(n+1) + diphosphate</text>
        <dbReference type="Rhea" id="RHEA:22508"/>
        <dbReference type="Rhea" id="RHEA-COMP:17339"/>
        <dbReference type="Rhea" id="RHEA-COMP:17340"/>
        <dbReference type="ChEBI" id="CHEBI:33019"/>
        <dbReference type="ChEBI" id="CHEBI:61560"/>
        <dbReference type="ChEBI" id="CHEBI:173112"/>
        <dbReference type="EC" id="2.7.7.49"/>
    </reaction>
</comment>
<evidence type="ECO:0000256" key="1">
    <source>
        <dbReference type="ARBA" id="ARBA00012493"/>
    </source>
</evidence>
<keyword evidence="5" id="KW-0460">Magnesium</keyword>
<keyword evidence="12" id="KW-1185">Reference proteome</keyword>
<evidence type="ECO:0000313" key="11">
    <source>
        <dbReference type="EMBL" id="MDE1205940.1"/>
    </source>
</evidence>
<evidence type="ECO:0000256" key="2">
    <source>
        <dbReference type="ARBA" id="ARBA00022679"/>
    </source>
</evidence>